<dbReference type="EMBL" id="JAULSO010000002">
    <property type="protein sequence ID" value="KAK3687364.1"/>
    <property type="molecule type" value="Genomic_DNA"/>
</dbReference>
<dbReference type="Gene3D" id="3.90.470.20">
    <property type="entry name" value="4'-phosphopantetheinyl transferase domain"/>
    <property type="match status" value="1"/>
</dbReference>
<evidence type="ECO:0008006" key="4">
    <source>
        <dbReference type="Google" id="ProtNLM"/>
    </source>
</evidence>
<accession>A0AAE1CBD8</accession>
<comment type="caution">
    <text evidence="2">The sequence shown here is derived from an EMBL/GenBank/DDBJ whole genome shotgun (WGS) entry which is preliminary data.</text>
</comment>
<dbReference type="Proteomes" id="UP001270362">
    <property type="component" value="Unassembled WGS sequence"/>
</dbReference>
<reference evidence="2" key="1">
    <citation type="journal article" date="2023" name="Mol. Phylogenet. Evol.">
        <title>Genome-scale phylogeny and comparative genomics of the fungal order Sordariales.</title>
        <authorList>
            <person name="Hensen N."/>
            <person name="Bonometti L."/>
            <person name="Westerberg I."/>
            <person name="Brannstrom I.O."/>
            <person name="Guillou S."/>
            <person name="Cros-Aarteil S."/>
            <person name="Calhoun S."/>
            <person name="Haridas S."/>
            <person name="Kuo A."/>
            <person name="Mondo S."/>
            <person name="Pangilinan J."/>
            <person name="Riley R."/>
            <person name="LaButti K."/>
            <person name="Andreopoulos B."/>
            <person name="Lipzen A."/>
            <person name="Chen C."/>
            <person name="Yan M."/>
            <person name="Daum C."/>
            <person name="Ng V."/>
            <person name="Clum A."/>
            <person name="Steindorff A."/>
            <person name="Ohm R.A."/>
            <person name="Martin F."/>
            <person name="Silar P."/>
            <person name="Natvig D.O."/>
            <person name="Lalanne C."/>
            <person name="Gautier V."/>
            <person name="Ament-Velasquez S.L."/>
            <person name="Kruys A."/>
            <person name="Hutchinson M.I."/>
            <person name="Powell A.J."/>
            <person name="Barry K."/>
            <person name="Miller A.N."/>
            <person name="Grigoriev I.V."/>
            <person name="Debuchy R."/>
            <person name="Gladieux P."/>
            <person name="Hiltunen Thoren M."/>
            <person name="Johannesson H."/>
        </authorList>
    </citation>
    <scope>NUCLEOTIDE SEQUENCE</scope>
    <source>
        <strain evidence="2">CBS 314.62</strain>
    </source>
</reference>
<gene>
    <name evidence="2" type="ORF">B0T22DRAFT_439005</name>
</gene>
<reference evidence="2" key="2">
    <citation type="submission" date="2023-06" db="EMBL/GenBank/DDBJ databases">
        <authorList>
            <consortium name="Lawrence Berkeley National Laboratory"/>
            <person name="Haridas S."/>
            <person name="Hensen N."/>
            <person name="Bonometti L."/>
            <person name="Westerberg I."/>
            <person name="Brannstrom I.O."/>
            <person name="Guillou S."/>
            <person name="Cros-Aarteil S."/>
            <person name="Calhoun S."/>
            <person name="Kuo A."/>
            <person name="Mondo S."/>
            <person name="Pangilinan J."/>
            <person name="Riley R."/>
            <person name="Labutti K."/>
            <person name="Andreopoulos B."/>
            <person name="Lipzen A."/>
            <person name="Chen C."/>
            <person name="Yanf M."/>
            <person name="Daum C."/>
            <person name="Ng V."/>
            <person name="Clum A."/>
            <person name="Steindorff A."/>
            <person name="Ohm R."/>
            <person name="Martin F."/>
            <person name="Silar P."/>
            <person name="Natvig D."/>
            <person name="Lalanne C."/>
            <person name="Gautier V."/>
            <person name="Ament-Velasquez S.L."/>
            <person name="Kruys A."/>
            <person name="Hutchinson M.I."/>
            <person name="Powell A.J."/>
            <person name="Barry K."/>
            <person name="Miller A.N."/>
            <person name="Grigoriev I.V."/>
            <person name="Debuchy R."/>
            <person name="Gladieux P."/>
            <person name="Thoren M.H."/>
            <person name="Johannesson H."/>
        </authorList>
    </citation>
    <scope>NUCLEOTIDE SEQUENCE</scope>
    <source>
        <strain evidence="2">CBS 314.62</strain>
    </source>
</reference>
<dbReference type="SUPFAM" id="SSF56214">
    <property type="entry name" value="4'-phosphopantetheinyl transferase"/>
    <property type="match status" value="1"/>
</dbReference>
<protein>
    <recommendedName>
        <fullName evidence="4">4'-phosphopantetheinyl transferase domain-containing protein</fullName>
    </recommendedName>
</protein>
<proteinExistence type="predicted"/>
<feature type="region of interest" description="Disordered" evidence="1">
    <location>
        <begin position="189"/>
        <end position="210"/>
    </location>
</feature>
<name>A0AAE1CBD8_9PEZI</name>
<organism evidence="2 3">
    <name type="scientific">Podospora appendiculata</name>
    <dbReference type="NCBI Taxonomy" id="314037"/>
    <lineage>
        <taxon>Eukaryota</taxon>
        <taxon>Fungi</taxon>
        <taxon>Dikarya</taxon>
        <taxon>Ascomycota</taxon>
        <taxon>Pezizomycotina</taxon>
        <taxon>Sordariomycetes</taxon>
        <taxon>Sordariomycetidae</taxon>
        <taxon>Sordariales</taxon>
        <taxon>Podosporaceae</taxon>
        <taxon>Podospora</taxon>
    </lineage>
</organism>
<dbReference type="InterPro" id="IPR037143">
    <property type="entry name" value="4-PPantetheinyl_Trfase_dom_sf"/>
</dbReference>
<dbReference type="AlphaFoldDB" id="A0AAE1CBD8"/>
<dbReference type="GO" id="GO:0008897">
    <property type="term" value="F:holo-[acyl-carrier-protein] synthase activity"/>
    <property type="evidence" value="ECO:0007669"/>
    <property type="project" value="InterPro"/>
</dbReference>
<dbReference type="GO" id="GO:0000287">
    <property type="term" value="F:magnesium ion binding"/>
    <property type="evidence" value="ECO:0007669"/>
    <property type="project" value="InterPro"/>
</dbReference>
<evidence type="ECO:0000313" key="2">
    <source>
        <dbReference type="EMBL" id="KAK3687364.1"/>
    </source>
</evidence>
<sequence>MSRRILPFPSPISVGTDICRLERIRTILAGPRGEKFITRILAPEELENSRERDILTTTRNAAAALDEKDDSFEHQARFHRARIGGNNGYRGPTLDECSKFMAGRFAAKEAAIKAHPHRRLTFHDIVIRRLENVSAQGGGGSGPPVAVIKGAPGCLSQVARMSISHDGGYATAVCLGFDPALAYSVAERRGDGGEDEDGDGGAGEGGPAAG</sequence>
<keyword evidence="3" id="KW-1185">Reference proteome</keyword>
<evidence type="ECO:0000313" key="3">
    <source>
        <dbReference type="Proteomes" id="UP001270362"/>
    </source>
</evidence>
<feature type="compositionally biased region" description="Gly residues" evidence="1">
    <location>
        <begin position="200"/>
        <end position="210"/>
    </location>
</feature>
<evidence type="ECO:0000256" key="1">
    <source>
        <dbReference type="SAM" id="MobiDB-lite"/>
    </source>
</evidence>